<evidence type="ECO:0000313" key="2">
    <source>
        <dbReference type="Proteomes" id="UP001234178"/>
    </source>
</evidence>
<sequence length="92" mass="10607">MKARAIVYEMQKAIHFLLIPAGPNIATNPLQSLSFRDKNKRPIMAFTSSLKFELARMREAWGYSQPQKSYHQWMAALCIKPTTFPLSPLHFP</sequence>
<proteinExistence type="predicted"/>
<accession>A0ABQ9ZNF3</accession>
<keyword evidence="2" id="KW-1185">Reference proteome</keyword>
<dbReference type="EMBL" id="JAOYFB010000004">
    <property type="protein sequence ID" value="KAK4014457.1"/>
    <property type="molecule type" value="Genomic_DNA"/>
</dbReference>
<comment type="caution">
    <text evidence="1">The sequence shown here is derived from an EMBL/GenBank/DDBJ whole genome shotgun (WGS) entry which is preliminary data.</text>
</comment>
<dbReference type="Proteomes" id="UP001234178">
    <property type="component" value="Unassembled WGS sequence"/>
</dbReference>
<protein>
    <submittedName>
        <fullName evidence="1">Uncharacterized protein</fullName>
    </submittedName>
</protein>
<evidence type="ECO:0000313" key="1">
    <source>
        <dbReference type="EMBL" id="KAK4014457.1"/>
    </source>
</evidence>
<name>A0ABQ9ZNF3_9CRUS</name>
<reference evidence="1 2" key="1">
    <citation type="journal article" date="2023" name="Nucleic Acids Res.">
        <title>The hologenome of Daphnia magna reveals possible DNA methylation and microbiome-mediated evolution of the host genome.</title>
        <authorList>
            <person name="Chaturvedi A."/>
            <person name="Li X."/>
            <person name="Dhandapani V."/>
            <person name="Marshall H."/>
            <person name="Kissane S."/>
            <person name="Cuenca-Cambronero M."/>
            <person name="Asole G."/>
            <person name="Calvet F."/>
            <person name="Ruiz-Romero M."/>
            <person name="Marangio P."/>
            <person name="Guigo R."/>
            <person name="Rago D."/>
            <person name="Mirbahai L."/>
            <person name="Eastwood N."/>
            <person name="Colbourne J.K."/>
            <person name="Zhou J."/>
            <person name="Mallon E."/>
            <person name="Orsini L."/>
        </authorList>
    </citation>
    <scope>NUCLEOTIDE SEQUENCE [LARGE SCALE GENOMIC DNA]</scope>
    <source>
        <strain evidence="1">LRV0_1</strain>
    </source>
</reference>
<organism evidence="1 2">
    <name type="scientific">Daphnia magna</name>
    <dbReference type="NCBI Taxonomy" id="35525"/>
    <lineage>
        <taxon>Eukaryota</taxon>
        <taxon>Metazoa</taxon>
        <taxon>Ecdysozoa</taxon>
        <taxon>Arthropoda</taxon>
        <taxon>Crustacea</taxon>
        <taxon>Branchiopoda</taxon>
        <taxon>Diplostraca</taxon>
        <taxon>Cladocera</taxon>
        <taxon>Anomopoda</taxon>
        <taxon>Daphniidae</taxon>
        <taxon>Daphnia</taxon>
    </lineage>
</organism>
<gene>
    <name evidence="1" type="ORF">OUZ56_026980</name>
</gene>